<dbReference type="SUPFAM" id="SSF53383">
    <property type="entry name" value="PLP-dependent transferases"/>
    <property type="match status" value="1"/>
</dbReference>
<keyword evidence="2 3" id="KW-0663">Pyridoxal phosphate</keyword>
<dbReference type="InterPro" id="IPR015421">
    <property type="entry name" value="PyrdxlP-dep_Trfase_major"/>
</dbReference>
<keyword evidence="5" id="KW-1185">Reference proteome</keyword>
<evidence type="ECO:0008006" key="6">
    <source>
        <dbReference type="Google" id="ProtNLM"/>
    </source>
</evidence>
<dbReference type="Pfam" id="PF00202">
    <property type="entry name" value="Aminotran_3"/>
    <property type="match status" value="1"/>
</dbReference>
<comment type="caution">
    <text evidence="4">The sequence shown here is derived from an EMBL/GenBank/DDBJ whole genome shotgun (WGS) entry which is preliminary data.</text>
</comment>
<evidence type="ECO:0000256" key="2">
    <source>
        <dbReference type="ARBA" id="ARBA00022898"/>
    </source>
</evidence>
<reference evidence="4 5" key="1">
    <citation type="journal article" date="2019" name="PLoS Genet.">
        <title>Convergent evolution of linked mating-type loci in basidiomycete fungi.</title>
        <authorList>
            <person name="Sun S."/>
            <person name="Coelho M.A."/>
            <person name="Heitman J."/>
            <person name="Nowrousian M."/>
        </authorList>
    </citation>
    <scope>NUCLEOTIDE SEQUENCE [LARGE SCALE GENOMIC DNA]</scope>
    <source>
        <strain evidence="4 5">CBS 4282</strain>
    </source>
</reference>
<accession>A0A7D8V5T7</accession>
<dbReference type="Proteomes" id="UP000473826">
    <property type="component" value="Unassembled WGS sequence"/>
</dbReference>
<evidence type="ECO:0000313" key="4">
    <source>
        <dbReference type="EMBL" id="TXT10608.1"/>
    </source>
</evidence>
<dbReference type="GO" id="GO:0030170">
    <property type="term" value="F:pyridoxal phosphate binding"/>
    <property type="evidence" value="ECO:0007669"/>
    <property type="project" value="InterPro"/>
</dbReference>
<dbReference type="Gene3D" id="3.40.640.10">
    <property type="entry name" value="Type I PLP-dependent aspartate aminotransferase-like (Major domain)"/>
    <property type="match status" value="1"/>
</dbReference>
<protein>
    <recommendedName>
        <fullName evidence="6">Glutamate-1-semialdehyde 2,1-aminomutase</fullName>
    </recommendedName>
</protein>
<dbReference type="AlphaFoldDB" id="A0A7D8V5T7"/>
<organism evidence="4 5">
    <name type="scientific">Vanrija humicola</name>
    <name type="common">Yeast</name>
    <name type="synonym">Cryptococcus humicola</name>
    <dbReference type="NCBI Taxonomy" id="5417"/>
    <lineage>
        <taxon>Eukaryota</taxon>
        <taxon>Fungi</taxon>
        <taxon>Dikarya</taxon>
        <taxon>Basidiomycota</taxon>
        <taxon>Agaricomycotina</taxon>
        <taxon>Tremellomycetes</taxon>
        <taxon>Trichosporonales</taxon>
        <taxon>Trichosporonaceae</taxon>
        <taxon>Vanrija</taxon>
    </lineage>
</organism>
<dbReference type="GO" id="GO:0008483">
    <property type="term" value="F:transaminase activity"/>
    <property type="evidence" value="ECO:0007669"/>
    <property type="project" value="InterPro"/>
</dbReference>
<sequence>MAPSATLTAALEAARESYAKRNPNSLAAFNKATVFLPGGGTRTTLITLPFPLFIESGSGATVTDVDGHTYKDFLSDFTSGIYGKSNEVLKNAITTAISSGLQFGAHTTNEARLADHLTSRFPSMDLVRFANSGTEANLLAITTSLKHTKRKKVVVFSGGYHGSLLAHFHSGEPAGNDVPGALRVPFDFIIAPYNDIEGTKALINPVAKDVGVIIVEPMLGAGGCIPGDPEFLQGLRDYTKEIGAVLIFDEVQTSRLAPGGRQSLLGITPDMTTVGKFFGGGFAFGAFGGKKEIMSIFDVRRPDHVNHGGTFNNSPLTMVAGSTAIEQILTAERLADLNDRGDRLREKLNSALGGAGAPFVVTGLGSINQINCHLPKEDQLTALELVYFGLLERGFWIAQRGTLALNFEITDKDVDEFVEAVVESTAAVVKATS</sequence>
<comment type="cofactor">
    <cofactor evidence="1">
        <name>pyridoxal 5'-phosphate</name>
        <dbReference type="ChEBI" id="CHEBI:597326"/>
    </cofactor>
</comment>
<proteinExistence type="inferred from homology"/>
<dbReference type="OrthoDB" id="425114at2759"/>
<name>A0A7D8V5T7_VANHU</name>
<dbReference type="EMBL" id="QKWK01000005">
    <property type="protein sequence ID" value="TXT10608.1"/>
    <property type="molecule type" value="Genomic_DNA"/>
</dbReference>
<evidence type="ECO:0000256" key="3">
    <source>
        <dbReference type="RuleBase" id="RU003560"/>
    </source>
</evidence>
<gene>
    <name evidence="4" type="ORF">VHUM_02113</name>
</gene>
<dbReference type="InterPro" id="IPR005814">
    <property type="entry name" value="Aminotrans_3"/>
</dbReference>
<evidence type="ECO:0000313" key="5">
    <source>
        <dbReference type="Proteomes" id="UP000473826"/>
    </source>
</evidence>
<comment type="similarity">
    <text evidence="3">Belongs to the class-III pyridoxal-phosphate-dependent aminotransferase family.</text>
</comment>
<evidence type="ECO:0000256" key="1">
    <source>
        <dbReference type="ARBA" id="ARBA00001933"/>
    </source>
</evidence>
<dbReference type="InterPro" id="IPR015422">
    <property type="entry name" value="PyrdxlP-dep_Trfase_small"/>
</dbReference>
<dbReference type="InterPro" id="IPR015424">
    <property type="entry name" value="PyrdxlP-dep_Trfase"/>
</dbReference>
<dbReference type="PANTHER" id="PTHR43713:SF3">
    <property type="entry name" value="GLUTAMATE-1-SEMIALDEHYDE 2,1-AMINOMUTASE 1, CHLOROPLASTIC-RELATED"/>
    <property type="match status" value="1"/>
</dbReference>
<dbReference type="PANTHER" id="PTHR43713">
    <property type="entry name" value="GLUTAMATE-1-SEMIALDEHYDE 2,1-AMINOMUTASE"/>
    <property type="match status" value="1"/>
</dbReference>
<dbReference type="Gene3D" id="3.90.1150.10">
    <property type="entry name" value="Aspartate Aminotransferase, domain 1"/>
    <property type="match status" value="1"/>
</dbReference>